<dbReference type="SUPFAM" id="SSF52047">
    <property type="entry name" value="RNI-like"/>
    <property type="match status" value="1"/>
</dbReference>
<keyword evidence="3" id="KW-1185">Reference proteome</keyword>
<dbReference type="Pfam" id="PF13516">
    <property type="entry name" value="LRR_6"/>
    <property type="match status" value="2"/>
</dbReference>
<dbReference type="PANTHER" id="PTHR13318">
    <property type="entry name" value="PARTNER OF PAIRED, ISOFORM B-RELATED"/>
    <property type="match status" value="1"/>
</dbReference>
<dbReference type="EMBL" id="JAPMOS010000008">
    <property type="protein sequence ID" value="KAJ4461312.1"/>
    <property type="molecule type" value="Genomic_DNA"/>
</dbReference>
<organism evidence="2 3">
    <name type="scientific">Paratrimastix pyriformis</name>
    <dbReference type="NCBI Taxonomy" id="342808"/>
    <lineage>
        <taxon>Eukaryota</taxon>
        <taxon>Metamonada</taxon>
        <taxon>Preaxostyla</taxon>
        <taxon>Paratrimastigidae</taxon>
        <taxon>Paratrimastix</taxon>
    </lineage>
</organism>
<evidence type="ECO:0000313" key="2">
    <source>
        <dbReference type="EMBL" id="KAJ4461312.1"/>
    </source>
</evidence>
<dbReference type="Proteomes" id="UP001141327">
    <property type="component" value="Unassembled WGS sequence"/>
</dbReference>
<evidence type="ECO:0000256" key="1">
    <source>
        <dbReference type="SAM" id="MobiDB-lite"/>
    </source>
</evidence>
<sequence length="509" mass="53662">METSDLFHRLSDDLLGLILFPIACRDPFAFFRLQRVSANWHRCLLATPFFDLSGYELSTTDREFLTHALVNRGLADFLAPLQGLERLKLRGCVYLTTSIDVILAERAPLLTELEVAIISLVFSPPKHSSSLSLFLSADVQDTFLSTVGKGCPHLRRLDLSDCLELTPPALGSLGTTVPHLSRLHIARTLIDDGALLQLTEGASELRHLDISGCFRLTAPGIAAALARATGLQLLDMAELEVPLDGIFVALGEHCPALAGLFASQCATDGAPAPAPTAVEALATHCTQLAHLDLTACALTDAGLIRLGFCSALSVLLVDSSPALTDAGLCALGRTPLAAAIRTLHAHRCGLVTARGLSAFQQAAPRCQIMCDFELPHFVGLPPPPLVLPAHPSASGEEKAAAPVLLPPAHPKGRLPRKGPARPPKATGSVTTRPTIPKGLHPRTTPRPVPTAAKSTVPSAAAPPVSRLGGTRSEADSGRTGRANPVPPGKARQAHPPVVGLPAARLSKRR</sequence>
<dbReference type="InterPro" id="IPR006553">
    <property type="entry name" value="Leu-rich_rpt_Cys-con_subtyp"/>
</dbReference>
<dbReference type="SMART" id="SM00367">
    <property type="entry name" value="LRR_CC"/>
    <property type="match status" value="5"/>
</dbReference>
<evidence type="ECO:0000313" key="3">
    <source>
        <dbReference type="Proteomes" id="UP001141327"/>
    </source>
</evidence>
<comment type="caution">
    <text evidence="2">The sequence shown here is derived from an EMBL/GenBank/DDBJ whole genome shotgun (WGS) entry which is preliminary data.</text>
</comment>
<accession>A0ABQ8UU94</accession>
<name>A0ABQ8UU94_9EUKA</name>
<protein>
    <submittedName>
        <fullName evidence="2">Uncharacterized protein</fullName>
    </submittedName>
</protein>
<dbReference type="Gene3D" id="3.80.10.10">
    <property type="entry name" value="Ribonuclease Inhibitor"/>
    <property type="match status" value="1"/>
</dbReference>
<dbReference type="InterPro" id="IPR032675">
    <property type="entry name" value="LRR_dom_sf"/>
</dbReference>
<feature type="compositionally biased region" description="Basic residues" evidence="1">
    <location>
        <begin position="410"/>
        <end position="419"/>
    </location>
</feature>
<reference evidence="2" key="1">
    <citation type="journal article" date="2022" name="bioRxiv">
        <title>Genomics of Preaxostyla Flagellates Illuminates Evolutionary Transitions and the Path Towards Mitochondrial Loss.</title>
        <authorList>
            <person name="Novak L.V.F."/>
            <person name="Treitli S.C."/>
            <person name="Pyrih J."/>
            <person name="Halakuc P."/>
            <person name="Pipaliya S.V."/>
            <person name="Vacek V."/>
            <person name="Brzon O."/>
            <person name="Soukal P."/>
            <person name="Eme L."/>
            <person name="Dacks J.B."/>
            <person name="Karnkowska A."/>
            <person name="Elias M."/>
            <person name="Hampl V."/>
        </authorList>
    </citation>
    <scope>NUCLEOTIDE SEQUENCE</scope>
    <source>
        <strain evidence="2">RCP-MX</strain>
    </source>
</reference>
<dbReference type="InterPro" id="IPR001611">
    <property type="entry name" value="Leu-rich_rpt"/>
</dbReference>
<gene>
    <name evidence="2" type="ORF">PAPYR_2361</name>
</gene>
<feature type="region of interest" description="Disordered" evidence="1">
    <location>
        <begin position="405"/>
        <end position="509"/>
    </location>
</feature>
<proteinExistence type="predicted"/>